<keyword evidence="1" id="KW-0802">TPR repeat</keyword>
<accession>A0A4R0RD62</accession>
<dbReference type="Gene3D" id="1.25.40.10">
    <property type="entry name" value="Tetratricopeptide repeat domain"/>
    <property type="match status" value="1"/>
</dbReference>
<dbReference type="SUPFAM" id="SSF48452">
    <property type="entry name" value="TPR-like"/>
    <property type="match status" value="1"/>
</dbReference>
<name>A0A4R0RD62_9APHY</name>
<proteinExistence type="predicted"/>
<evidence type="ECO:0000313" key="4">
    <source>
        <dbReference type="Proteomes" id="UP000292702"/>
    </source>
</evidence>
<comment type="caution">
    <text evidence="3">The sequence shown here is derived from an EMBL/GenBank/DDBJ whole genome shotgun (WGS) entry which is preliminary data.</text>
</comment>
<dbReference type="EMBL" id="RWJN01000455">
    <property type="protein sequence ID" value="TCD61538.1"/>
    <property type="molecule type" value="Genomic_DNA"/>
</dbReference>
<organism evidence="3 4">
    <name type="scientific">Steccherinum ochraceum</name>
    <dbReference type="NCBI Taxonomy" id="92696"/>
    <lineage>
        <taxon>Eukaryota</taxon>
        <taxon>Fungi</taxon>
        <taxon>Dikarya</taxon>
        <taxon>Basidiomycota</taxon>
        <taxon>Agaricomycotina</taxon>
        <taxon>Agaricomycetes</taxon>
        <taxon>Polyporales</taxon>
        <taxon>Steccherinaceae</taxon>
        <taxon>Steccherinum</taxon>
    </lineage>
</organism>
<keyword evidence="4" id="KW-1185">Reference proteome</keyword>
<feature type="repeat" description="TPR" evidence="1">
    <location>
        <begin position="6"/>
        <end position="39"/>
    </location>
</feature>
<dbReference type="AlphaFoldDB" id="A0A4R0RD62"/>
<evidence type="ECO:0000259" key="2">
    <source>
        <dbReference type="Pfam" id="PF14737"/>
    </source>
</evidence>
<dbReference type="OrthoDB" id="2423701at2759"/>
<gene>
    <name evidence="3" type="ORF">EIP91_008282</name>
</gene>
<dbReference type="InterPro" id="IPR019734">
    <property type="entry name" value="TPR_rpt"/>
</dbReference>
<dbReference type="STRING" id="92696.A0A4R0RD62"/>
<evidence type="ECO:0000256" key="1">
    <source>
        <dbReference type="PROSITE-ProRule" id="PRU00339"/>
    </source>
</evidence>
<dbReference type="InterPro" id="IPR027974">
    <property type="entry name" value="DUF4470"/>
</dbReference>
<sequence length="948" mass="106883">MAPKTATDYKTEGNEHFKAGRHGQASMLFAKAESLDPTDPVYPSNLSAALYENGQYADAIRAILRSWLLLKPLAQDKPDLVTRLFTRLGKALAQGIASGQVDAAFLKEQQLGMESLKHAVVKLALEKPEDAALVESVRAWPDLLDLNAQVDGREEVVKAGLKRFSKIAIIKEASMGMDNVISLLRGWEGYEEPLPLKSLSKERLSNLSFLFGGVGDGRHVYTTVVDVHHQWKKLPQEKKDATFVHITMNDIHPAMLARDIVIMSLASQISDEGLEPIDRLEIKAAVVYLWNGVAMPSYCAERVRNVMQDLRDRFTESPPRLPKWLAIGPESLPAIIQHIMLWLTVRPKSVGPVLDNHVYRSMEAKMWEQVNNPMIPPAIKSMSVMRMNERKKEIAAMLKSWSIDDYKEIGLIDRDASNAQAKREIKMCLEPWTEAILDIMVKGGIEDVWYSELKVYLPPPELRSRHPGFEELAKATYPGKTYDPDQIRKAEKHIRATFETNRTFYAIDPVTKHAESGYGEGEETYLSMSSLKTIRDFLATIVPGNYRDQELFSQALQDMKGHIRIEALTGDLNGELAKMWLGDDTRPADYPRKFTRGWLSNVPDYTGGILNTAIYIVPQTDGSPESGIASNTFAATGFYRNLPDYDNQFCHTFSLLPFRDLPRYLGCKAVGQKAVFKALVLSALPLPRPIHELASRTELTTWLTRTLLNILIPGRSKEAPDYIRLPTNLAGFVGLLVHLHRVGFPGHWLADYLQTILSGSIITDIAPFEGEWPILLSDMKRRVSPRKIRLDPWLADFENILAVCHEALPFSVTLPPDFAKSPDEIGTYSCTMTMSNPFFVNNLHPRDPGMTLAFSKKHPASEGYMMTRLNKILTNEPWEKYKHPAPGTIFVLTAVDAFDRDGEVRFKMSKKRMAEMKEGDNWTVVAPRSSVMNNLETRPVPCARWREV</sequence>
<dbReference type="Proteomes" id="UP000292702">
    <property type="component" value="Unassembled WGS sequence"/>
</dbReference>
<feature type="domain" description="DUF4470" evidence="2">
    <location>
        <begin position="198"/>
        <end position="272"/>
    </location>
</feature>
<protein>
    <recommendedName>
        <fullName evidence="2">DUF4470 domain-containing protein</fullName>
    </recommendedName>
</protein>
<reference evidence="3 4" key="1">
    <citation type="submission" date="2018-11" db="EMBL/GenBank/DDBJ databases">
        <title>Genome assembly of Steccherinum ochraceum LE-BIN_3174, the white-rot fungus of the Steccherinaceae family (The Residual Polyporoid clade, Polyporales, Basidiomycota).</title>
        <authorList>
            <person name="Fedorova T.V."/>
            <person name="Glazunova O.A."/>
            <person name="Landesman E.O."/>
            <person name="Moiseenko K.V."/>
            <person name="Psurtseva N.V."/>
            <person name="Savinova O.S."/>
            <person name="Shakhova N.V."/>
            <person name="Tyazhelova T.V."/>
            <person name="Vasina D.V."/>
        </authorList>
    </citation>
    <scope>NUCLEOTIDE SEQUENCE [LARGE SCALE GENOMIC DNA]</scope>
    <source>
        <strain evidence="3 4">LE-BIN_3174</strain>
    </source>
</reference>
<dbReference type="InterPro" id="IPR011990">
    <property type="entry name" value="TPR-like_helical_dom_sf"/>
</dbReference>
<dbReference type="Pfam" id="PF14737">
    <property type="entry name" value="DUF4470"/>
    <property type="match status" value="1"/>
</dbReference>
<evidence type="ECO:0000313" key="3">
    <source>
        <dbReference type="EMBL" id="TCD61538.1"/>
    </source>
</evidence>
<dbReference type="PROSITE" id="PS50005">
    <property type="entry name" value="TPR"/>
    <property type="match status" value="1"/>
</dbReference>